<evidence type="ECO:0000256" key="4">
    <source>
        <dbReference type="HAMAP-Rule" id="MF_00528"/>
    </source>
</evidence>
<comment type="similarity">
    <text evidence="4">Belongs to the Maf family. YhdE subfamily.</text>
</comment>
<evidence type="ECO:0000256" key="2">
    <source>
        <dbReference type="ARBA" id="ARBA00022801"/>
    </source>
</evidence>
<comment type="catalytic activity">
    <reaction evidence="4">
        <text>UTP + H2O = UMP + diphosphate + H(+)</text>
        <dbReference type="Rhea" id="RHEA:29395"/>
        <dbReference type="ChEBI" id="CHEBI:15377"/>
        <dbReference type="ChEBI" id="CHEBI:15378"/>
        <dbReference type="ChEBI" id="CHEBI:33019"/>
        <dbReference type="ChEBI" id="CHEBI:46398"/>
        <dbReference type="ChEBI" id="CHEBI:57865"/>
        <dbReference type="EC" id="3.6.1.9"/>
    </reaction>
</comment>
<comment type="cofactor">
    <cofactor evidence="1 4">
        <name>a divalent metal cation</name>
        <dbReference type="ChEBI" id="CHEBI:60240"/>
    </cofactor>
</comment>
<keyword evidence="4" id="KW-0963">Cytoplasm</keyword>
<feature type="site" description="Important for substrate specificity" evidence="4">
    <location>
        <position position="19"/>
    </location>
</feature>
<dbReference type="Proteomes" id="UP000283387">
    <property type="component" value="Unassembled WGS sequence"/>
</dbReference>
<evidence type="ECO:0000313" key="5">
    <source>
        <dbReference type="EMBL" id="RKD86303.1"/>
    </source>
</evidence>
<dbReference type="EMBL" id="RAPN01000004">
    <property type="protein sequence ID" value="RKD86303.1"/>
    <property type="molecule type" value="Genomic_DNA"/>
</dbReference>
<sequence>MVLKNLEKYNLILASASPRRQQLMKDLGLTFEVKPADVDEFYPENLGMTAIPEYLAQLKADALNGSMGVNDLIITADTIVWKDDKVLGKPSNQQEAVDMLKSLSGSQHQVITGMHLQSKSKKISFHAVTEVWFDELTDDEINFYIDKYKPFDKAGAYGIQEWIGFVGIYKIEGSFYNVMGLPIHKLYQYLKEF</sequence>
<dbReference type="Pfam" id="PF02545">
    <property type="entry name" value="Maf"/>
    <property type="match status" value="1"/>
</dbReference>
<dbReference type="PANTHER" id="PTHR43213:SF5">
    <property type="entry name" value="BIFUNCTIONAL DTTP_UTP PYROPHOSPHATASE_METHYLTRANSFERASE PROTEIN-RELATED"/>
    <property type="match status" value="1"/>
</dbReference>
<comment type="catalytic activity">
    <reaction evidence="4">
        <text>dTTP + H2O = dTMP + diphosphate + H(+)</text>
        <dbReference type="Rhea" id="RHEA:28534"/>
        <dbReference type="ChEBI" id="CHEBI:15377"/>
        <dbReference type="ChEBI" id="CHEBI:15378"/>
        <dbReference type="ChEBI" id="CHEBI:33019"/>
        <dbReference type="ChEBI" id="CHEBI:37568"/>
        <dbReference type="ChEBI" id="CHEBI:63528"/>
        <dbReference type="EC" id="3.6.1.9"/>
    </reaction>
</comment>
<proteinExistence type="inferred from homology"/>
<dbReference type="NCBIfam" id="TIGR00172">
    <property type="entry name" value="maf"/>
    <property type="match status" value="1"/>
</dbReference>
<dbReference type="GO" id="GO:0009117">
    <property type="term" value="P:nucleotide metabolic process"/>
    <property type="evidence" value="ECO:0007669"/>
    <property type="project" value="UniProtKB-KW"/>
</dbReference>
<dbReference type="OrthoDB" id="9807767at2"/>
<keyword evidence="3 4" id="KW-0546">Nucleotide metabolism</keyword>
<evidence type="ECO:0000256" key="1">
    <source>
        <dbReference type="ARBA" id="ARBA00001968"/>
    </source>
</evidence>
<feature type="site" description="Important for substrate specificity" evidence="4">
    <location>
        <position position="160"/>
    </location>
</feature>
<comment type="caution">
    <text evidence="5">The sequence shown here is derived from an EMBL/GenBank/DDBJ whole genome shotgun (WGS) entry which is preliminary data.</text>
</comment>
<dbReference type="PIRSF" id="PIRSF006305">
    <property type="entry name" value="Maf"/>
    <property type="match status" value="1"/>
</dbReference>
<dbReference type="GO" id="GO:0036218">
    <property type="term" value="F:dTTP diphosphatase activity"/>
    <property type="evidence" value="ECO:0007669"/>
    <property type="project" value="RHEA"/>
</dbReference>
<dbReference type="GO" id="GO:0005737">
    <property type="term" value="C:cytoplasm"/>
    <property type="evidence" value="ECO:0007669"/>
    <property type="project" value="UniProtKB-SubCell"/>
</dbReference>
<comment type="subcellular location">
    <subcellularLocation>
        <location evidence="4">Cytoplasm</location>
    </subcellularLocation>
</comment>
<dbReference type="GO" id="GO:0036221">
    <property type="term" value="F:UTP diphosphatase activity"/>
    <property type="evidence" value="ECO:0007669"/>
    <property type="project" value="RHEA"/>
</dbReference>
<dbReference type="InterPro" id="IPR029001">
    <property type="entry name" value="ITPase-like_fam"/>
</dbReference>
<dbReference type="InterPro" id="IPR003697">
    <property type="entry name" value="Maf-like"/>
</dbReference>
<feature type="active site" description="Proton acceptor" evidence="4">
    <location>
        <position position="77"/>
    </location>
</feature>
<evidence type="ECO:0000256" key="3">
    <source>
        <dbReference type="ARBA" id="ARBA00023080"/>
    </source>
</evidence>
<gene>
    <name evidence="5" type="ORF">BC643_3994</name>
</gene>
<dbReference type="RefSeq" id="WP_120275009.1">
    <property type="nucleotide sequence ID" value="NZ_RAPN01000004.1"/>
</dbReference>
<dbReference type="HAMAP" id="MF_00528">
    <property type="entry name" value="Maf"/>
    <property type="match status" value="1"/>
</dbReference>
<dbReference type="EC" id="3.6.1.9" evidence="4"/>
<organism evidence="5 6">
    <name type="scientific">Mangrovibacterium diazotrophicum</name>
    <dbReference type="NCBI Taxonomy" id="1261403"/>
    <lineage>
        <taxon>Bacteria</taxon>
        <taxon>Pseudomonadati</taxon>
        <taxon>Bacteroidota</taxon>
        <taxon>Bacteroidia</taxon>
        <taxon>Marinilabiliales</taxon>
        <taxon>Prolixibacteraceae</taxon>
        <taxon>Mangrovibacterium</taxon>
    </lineage>
</organism>
<reference evidence="5 6" key="1">
    <citation type="submission" date="2018-09" db="EMBL/GenBank/DDBJ databases">
        <title>Genomic Encyclopedia of Archaeal and Bacterial Type Strains, Phase II (KMG-II): from individual species to whole genera.</title>
        <authorList>
            <person name="Goeker M."/>
        </authorList>
    </citation>
    <scope>NUCLEOTIDE SEQUENCE [LARGE SCALE GENOMIC DNA]</scope>
    <source>
        <strain evidence="5 6">DSM 27148</strain>
    </source>
</reference>
<dbReference type="PANTHER" id="PTHR43213">
    <property type="entry name" value="BIFUNCTIONAL DTTP/UTP PYROPHOSPHATASE/METHYLTRANSFERASE PROTEIN-RELATED"/>
    <property type="match status" value="1"/>
</dbReference>
<keyword evidence="2 4" id="KW-0378">Hydrolase</keyword>
<evidence type="ECO:0000313" key="6">
    <source>
        <dbReference type="Proteomes" id="UP000283387"/>
    </source>
</evidence>
<dbReference type="Gene3D" id="3.90.950.10">
    <property type="match status" value="1"/>
</dbReference>
<dbReference type="SUPFAM" id="SSF52972">
    <property type="entry name" value="ITPase-like"/>
    <property type="match status" value="1"/>
</dbReference>
<dbReference type="AlphaFoldDB" id="A0A419VVX9"/>
<comment type="caution">
    <text evidence="4">Lacks conserved residue(s) required for the propagation of feature annotation.</text>
</comment>
<accession>A0A419VVX9</accession>
<dbReference type="CDD" id="cd00555">
    <property type="entry name" value="Maf"/>
    <property type="match status" value="1"/>
</dbReference>
<feature type="site" description="Important for substrate specificity" evidence="4">
    <location>
        <position position="78"/>
    </location>
</feature>
<keyword evidence="6" id="KW-1185">Reference proteome</keyword>
<comment type="function">
    <text evidence="4">Nucleoside triphosphate pyrophosphatase that hydrolyzes dTTP and UTP. May have a dual role in cell division arrest and in preventing the incorporation of modified nucleotides into cellular nucleic acids.</text>
</comment>
<protein>
    <recommendedName>
        <fullName evidence="4">dTTP/UTP pyrophosphatase</fullName>
        <shortName evidence="4">dTTPase/UTPase</shortName>
        <ecNumber evidence="4">3.6.1.9</ecNumber>
    </recommendedName>
    <alternativeName>
        <fullName evidence="4">Nucleoside triphosphate pyrophosphatase</fullName>
    </alternativeName>
    <alternativeName>
        <fullName evidence="4">Nucleotide pyrophosphatase</fullName>
        <shortName evidence="4">Nucleotide PPase</shortName>
    </alternativeName>
</protein>
<name>A0A419VVX9_9BACT</name>